<comment type="caution">
    <text evidence="2">The sequence shown here is derived from an EMBL/GenBank/DDBJ whole genome shotgun (WGS) entry which is preliminary data.</text>
</comment>
<sequence>MCPPVKCSKSIPKFIHLRSGQCDRHFGSTCNVQPEWILQPLLVQVTLHKTTWSVVETAKGIRWIPGCGFEDQDLRSLASSPQPGHEDHEDHEDHNTIDALSLSGSDDNKADIDRGLLPDTRENENPLLPPGVIGQNVECLETVEFDSIQETYYTASDIAEQERWLKEATGLPEDLRPELLNYNTTDLLPCHNNRNGKETLVLNISTGSIWDDMESTKLKTVVTQHPCGVEIVWTENVMIPGNLESIKKCLRNQLEEGDFRIIPRSHLTTLSHLSNITEGNPGSAKYVLVLITTLSTPLATHVGAKVPGRDDKHSQEIPGPPPHDAVLLNIALAAIVIYVDPEKFKGQKEGFCGSDTELELEVPLGVFICYFPHILVPSMMRGDLSDVLSTFKVLGKMMEDIDGDSAASVRNGIAKAWVKLAVNFNRAVSDHQNANTTSLPAVLAAPFVDVYNPTVDESCSQNGEEVTGDGRFRLNQNLKETQSYGEGQHQFLKEISFNLKNAGIHERNVPRIIQSVPIKDHKIPNKVLYTEIGSISQAVSPTHRVDLVPVSMPGTQMVFPKDADEAKPTIGNFSSFQLNGIRTLGLPAYHYGKLLKTGACRPQDGSPGHDDEAILKKLASGSQRRRPTIRCAIHGVPIDSFTDICVPDFKMPTYDAGTFAFPYSVREPAHGEGEIRAKLLNVFGTVGPDEVIGWVQLKEFRDFTPE</sequence>
<name>A0A9P5B032_9HYPO</name>
<reference evidence="2" key="2">
    <citation type="submission" date="2020-02" db="EMBL/GenBank/DDBJ databases">
        <title>Identification and distribution of gene clusters putatively required for synthesis of sphingolipid metabolism inhibitors in phylogenetically diverse species of the filamentous fungus Fusarium.</title>
        <authorList>
            <person name="Kim H.-S."/>
            <person name="Busman M."/>
            <person name="Brown D.W."/>
            <person name="Divon H."/>
            <person name="Uhlig S."/>
            <person name="Proctor R.H."/>
        </authorList>
    </citation>
    <scope>NUCLEOTIDE SEQUENCE</scope>
    <source>
        <strain evidence="2">NRRL 25174</strain>
    </source>
</reference>
<evidence type="ECO:0000256" key="1">
    <source>
        <dbReference type="SAM" id="MobiDB-lite"/>
    </source>
</evidence>
<feature type="compositionally biased region" description="Basic and acidic residues" evidence="1">
    <location>
        <begin position="106"/>
        <end position="124"/>
    </location>
</feature>
<dbReference type="EMBL" id="PVQB02000019">
    <property type="protein sequence ID" value="KAF4345682.1"/>
    <property type="molecule type" value="Genomic_DNA"/>
</dbReference>
<dbReference type="Proteomes" id="UP000730481">
    <property type="component" value="Unassembled WGS sequence"/>
</dbReference>
<proteinExistence type="predicted"/>
<dbReference type="AlphaFoldDB" id="A0A9P5B032"/>
<keyword evidence="3" id="KW-1185">Reference proteome</keyword>
<reference evidence="2" key="1">
    <citation type="journal article" date="2017" name="Mycologia">
        <title>Fusarium algeriense, sp. nov., a novel toxigenic crown rot pathogen of durum wheat from Algeria is nested in the Fusarium burgessii species complex.</title>
        <authorList>
            <person name="Laraba I."/>
            <person name="Keddad A."/>
            <person name="Boureghda H."/>
            <person name="Abdallah N."/>
            <person name="Vaughan M.M."/>
            <person name="Proctor R.H."/>
            <person name="Busman M."/>
            <person name="O'Donnell K."/>
        </authorList>
    </citation>
    <scope>NUCLEOTIDE SEQUENCE</scope>
    <source>
        <strain evidence="2">NRRL 25174</strain>
    </source>
</reference>
<accession>A0A9P5B032</accession>
<gene>
    <name evidence="2" type="ORF">FBEOM_340</name>
</gene>
<evidence type="ECO:0000313" key="2">
    <source>
        <dbReference type="EMBL" id="KAF4345682.1"/>
    </source>
</evidence>
<feature type="compositionally biased region" description="Basic and acidic residues" evidence="1">
    <location>
        <begin position="84"/>
        <end position="96"/>
    </location>
</feature>
<feature type="region of interest" description="Disordered" evidence="1">
    <location>
        <begin position="74"/>
        <end position="131"/>
    </location>
</feature>
<dbReference type="OrthoDB" id="5075131at2759"/>
<protein>
    <submittedName>
        <fullName evidence="2">Polyketide synthase</fullName>
    </submittedName>
</protein>
<organism evidence="2 3">
    <name type="scientific">Fusarium beomiforme</name>
    <dbReference type="NCBI Taxonomy" id="44412"/>
    <lineage>
        <taxon>Eukaryota</taxon>
        <taxon>Fungi</taxon>
        <taxon>Dikarya</taxon>
        <taxon>Ascomycota</taxon>
        <taxon>Pezizomycotina</taxon>
        <taxon>Sordariomycetes</taxon>
        <taxon>Hypocreomycetidae</taxon>
        <taxon>Hypocreales</taxon>
        <taxon>Nectriaceae</taxon>
        <taxon>Fusarium</taxon>
        <taxon>Fusarium burgessii species complex</taxon>
    </lineage>
</organism>
<evidence type="ECO:0000313" key="3">
    <source>
        <dbReference type="Proteomes" id="UP000730481"/>
    </source>
</evidence>